<evidence type="ECO:0008006" key="4">
    <source>
        <dbReference type="Google" id="ProtNLM"/>
    </source>
</evidence>
<dbReference type="SUPFAM" id="SSF48452">
    <property type="entry name" value="TPR-like"/>
    <property type="match status" value="1"/>
</dbReference>
<dbReference type="EMBL" id="PPTF01000064">
    <property type="protein sequence ID" value="POA98100.1"/>
    <property type="molecule type" value="Genomic_DNA"/>
</dbReference>
<name>A0A2K4MM22_9NEIS</name>
<keyword evidence="1" id="KW-0472">Membrane</keyword>
<proteinExistence type="predicted"/>
<protein>
    <recommendedName>
        <fullName evidence="4">Tetratricopeptide repeat protein</fullName>
    </recommendedName>
</protein>
<feature type="transmembrane region" description="Helical" evidence="1">
    <location>
        <begin position="16"/>
        <end position="35"/>
    </location>
</feature>
<organism evidence="2 3">
    <name type="scientific">Chromobacterium sinusclupearum</name>
    <dbReference type="NCBI Taxonomy" id="2077146"/>
    <lineage>
        <taxon>Bacteria</taxon>
        <taxon>Pseudomonadati</taxon>
        <taxon>Pseudomonadota</taxon>
        <taxon>Betaproteobacteria</taxon>
        <taxon>Neisseriales</taxon>
        <taxon>Chromobacteriaceae</taxon>
        <taxon>Chromobacterium</taxon>
    </lineage>
</organism>
<gene>
    <name evidence="2" type="ORF">C2134_13340</name>
</gene>
<keyword evidence="3" id="KW-1185">Reference proteome</keyword>
<keyword evidence="1" id="KW-1133">Transmembrane helix</keyword>
<evidence type="ECO:0000256" key="1">
    <source>
        <dbReference type="SAM" id="Phobius"/>
    </source>
</evidence>
<accession>A0A2K4MM22</accession>
<dbReference type="RefSeq" id="WP_103320671.1">
    <property type="nucleotide sequence ID" value="NZ_PPTF01000064.1"/>
</dbReference>
<evidence type="ECO:0000313" key="3">
    <source>
        <dbReference type="Proteomes" id="UP000236416"/>
    </source>
</evidence>
<sequence>MSAAYWTDLVFAHARSGWLALAALAGAIAIMLMSLPRLRRISPANAAMQTTHAAPPYAGMPEQTPLAQTENAPDYEVGAVDALTEVEVFIQFGQLENAAQALRGYVEHYAGHSRRHLQRLAELYLQLDHIHDYAETLRSMHDQALLDRAQLEDAVLQGLRRDFNNLELRLLAEQRLGLGMADIAAALGDGIEEITLQALAVPEPEPEAAPTGQGAPLTPVPLVDGCRPLASLDAMERDIVSSLLPAERQARILLSSQDFRHALPVLETILRLRPGSLSHRLDALYVHYRQRDLDGYCRTLWQFHLALGPYGARLKQQLVHAGLIIGSHPMLKQLATDPDRPELERIGRQAGYSPLRAPTSKPCLQLVERRAGPGGDDNPDPLREAERYLDYGQVDQATRVLEQAILCRPDDAALYPPLLQLYERLDDLPRFTWLLRRLKDDGRQPPGEITLTLSAFVQAMQERRHRGLAA</sequence>
<keyword evidence="1" id="KW-0812">Transmembrane</keyword>
<evidence type="ECO:0000313" key="2">
    <source>
        <dbReference type="EMBL" id="POA98100.1"/>
    </source>
</evidence>
<dbReference type="InterPro" id="IPR011990">
    <property type="entry name" value="TPR-like_helical_dom_sf"/>
</dbReference>
<dbReference type="Proteomes" id="UP000236416">
    <property type="component" value="Unassembled WGS sequence"/>
</dbReference>
<dbReference type="AlphaFoldDB" id="A0A2K4MM22"/>
<reference evidence="2 3" key="1">
    <citation type="submission" date="2018-01" db="EMBL/GenBank/DDBJ databases">
        <title>Genomic Sequence of Chromobacterium MWU13-2610 from wild cranberry bogs within the Cape Cod National Seashore.</title>
        <authorList>
            <person name="O'Hara-Hanley K."/>
            <person name="Soby S."/>
            <person name="Harrison A."/>
        </authorList>
    </citation>
    <scope>NUCLEOTIDE SEQUENCE [LARGE SCALE GENOMIC DNA]</scope>
    <source>
        <strain evidence="2 3">MWU13-2610</strain>
    </source>
</reference>
<comment type="caution">
    <text evidence="2">The sequence shown here is derived from an EMBL/GenBank/DDBJ whole genome shotgun (WGS) entry which is preliminary data.</text>
</comment>